<dbReference type="HOGENOM" id="CLU_3312638_0_0_5"/>
<dbReference type="STRING" id="693986.MOC_5763"/>
<reference evidence="2 3" key="1">
    <citation type="journal article" date="2014" name="PLoS ONE">
        <title>Genome Information of Methylobacterium oryzae, a Plant-Probiotic Methylotroph in the Phyllosphere.</title>
        <authorList>
            <person name="Kwak M.J."/>
            <person name="Jeong H."/>
            <person name="Madhaiyan M."/>
            <person name="Lee Y."/>
            <person name="Sa T.M."/>
            <person name="Oh T.K."/>
            <person name="Kim J.F."/>
        </authorList>
    </citation>
    <scope>NUCLEOTIDE SEQUENCE [LARGE SCALE GENOMIC DNA]</scope>
    <source>
        <strain evidence="2 3">CBMB20</strain>
    </source>
</reference>
<evidence type="ECO:0000313" key="2">
    <source>
        <dbReference type="EMBL" id="AIQ93518.1"/>
    </source>
</evidence>
<organism evidence="2 3">
    <name type="scientific">Methylobacterium oryzae CBMB20</name>
    <dbReference type="NCBI Taxonomy" id="693986"/>
    <lineage>
        <taxon>Bacteria</taxon>
        <taxon>Pseudomonadati</taxon>
        <taxon>Pseudomonadota</taxon>
        <taxon>Alphaproteobacteria</taxon>
        <taxon>Hyphomicrobiales</taxon>
        <taxon>Methylobacteriaceae</taxon>
        <taxon>Methylobacterium</taxon>
    </lineage>
</organism>
<dbReference type="Proteomes" id="UP000029492">
    <property type="component" value="Chromosome"/>
</dbReference>
<accession>A0A089P662</accession>
<gene>
    <name evidence="2" type="ORF">MOC_5763</name>
</gene>
<proteinExistence type="predicted"/>
<feature type="compositionally biased region" description="Basic and acidic residues" evidence="1">
    <location>
        <begin position="1"/>
        <end position="17"/>
    </location>
</feature>
<sequence>MGWIARIREPTKPRPDSGRGFVLFRRPPLGLGCAALTPR</sequence>
<dbReference type="KEGG" id="mor:MOC_5763"/>
<feature type="region of interest" description="Disordered" evidence="1">
    <location>
        <begin position="1"/>
        <end position="21"/>
    </location>
</feature>
<dbReference type="AlphaFoldDB" id="A0A089P662"/>
<name>A0A089P662_9HYPH</name>
<protein>
    <submittedName>
        <fullName evidence="2">Protein of unassigned function</fullName>
    </submittedName>
</protein>
<evidence type="ECO:0000256" key="1">
    <source>
        <dbReference type="SAM" id="MobiDB-lite"/>
    </source>
</evidence>
<dbReference type="EMBL" id="CP003811">
    <property type="protein sequence ID" value="AIQ93518.1"/>
    <property type="molecule type" value="Genomic_DNA"/>
</dbReference>
<evidence type="ECO:0000313" key="3">
    <source>
        <dbReference type="Proteomes" id="UP000029492"/>
    </source>
</evidence>
<keyword evidence="3" id="KW-1185">Reference proteome</keyword>